<keyword evidence="9" id="KW-0121">Carboxypeptidase</keyword>
<feature type="chain" id="PRO_5039565489" description="Penicillin-binding protein 1A" evidence="27">
    <location>
        <begin position="20"/>
        <end position="735"/>
    </location>
</feature>
<dbReference type="GO" id="GO:0030288">
    <property type="term" value="C:outer membrane-bounded periplasmic space"/>
    <property type="evidence" value="ECO:0007669"/>
    <property type="project" value="TreeGrafter"/>
</dbReference>
<dbReference type="GO" id="GO:0008955">
    <property type="term" value="F:peptidoglycan glycosyltransferase activity"/>
    <property type="evidence" value="ECO:0007669"/>
    <property type="project" value="UniProtKB-EC"/>
</dbReference>
<name>A0A9D2D621_9FIRM</name>
<evidence type="ECO:0000256" key="14">
    <source>
        <dbReference type="ARBA" id="ARBA00022801"/>
    </source>
</evidence>
<comment type="pathway">
    <text evidence="3">Cell wall biogenesis; peptidoglycan biosynthesis.</text>
</comment>
<comment type="pathway">
    <text evidence="26">Glycan biosynthesis.</text>
</comment>
<keyword evidence="20" id="KW-0046">Antibiotic resistance</keyword>
<evidence type="ECO:0000256" key="19">
    <source>
        <dbReference type="ARBA" id="ARBA00023136"/>
    </source>
</evidence>
<reference evidence="30" key="2">
    <citation type="submission" date="2021-04" db="EMBL/GenBank/DDBJ databases">
        <authorList>
            <person name="Gilroy R."/>
        </authorList>
    </citation>
    <scope>NUCLEOTIDE SEQUENCE</scope>
    <source>
        <strain evidence="30">CHK192-19661</strain>
    </source>
</reference>
<dbReference type="InterPro" id="IPR023346">
    <property type="entry name" value="Lysozyme-like_dom_sf"/>
</dbReference>
<dbReference type="InterPro" id="IPR001264">
    <property type="entry name" value="Glyco_trans_51"/>
</dbReference>
<evidence type="ECO:0000313" key="30">
    <source>
        <dbReference type="EMBL" id="HIZ09096.1"/>
    </source>
</evidence>
<keyword evidence="14" id="KW-0378">Hydrolase</keyword>
<evidence type="ECO:0000259" key="28">
    <source>
        <dbReference type="Pfam" id="PF00905"/>
    </source>
</evidence>
<comment type="function">
    <text evidence="1">Cell wall formation. Synthesis of cross-linked peptidoglycan from the lipid intermediates. The enzyme has a penicillin-insensitive transglycosylase N-terminal domain (formation of linear glycan strands) and a penicillin-sensitive transpeptidase C-terminal domain (cross-linking of the peptide subunits).</text>
</comment>
<evidence type="ECO:0000256" key="17">
    <source>
        <dbReference type="ARBA" id="ARBA00022984"/>
    </source>
</evidence>
<accession>A0A9D2D621</accession>
<dbReference type="SUPFAM" id="SSF56601">
    <property type="entry name" value="beta-lactamase/transpeptidase-like"/>
    <property type="match status" value="1"/>
</dbReference>
<dbReference type="GO" id="GO:0008360">
    <property type="term" value="P:regulation of cell shape"/>
    <property type="evidence" value="ECO:0007669"/>
    <property type="project" value="UniProtKB-KW"/>
</dbReference>
<dbReference type="Gene3D" id="1.10.3810.10">
    <property type="entry name" value="Biosynthetic peptidoglycan transglycosylase-like"/>
    <property type="match status" value="1"/>
</dbReference>
<evidence type="ECO:0000256" key="13">
    <source>
        <dbReference type="ARBA" id="ARBA00022692"/>
    </source>
</evidence>
<keyword evidence="13" id="KW-0812">Transmembrane</keyword>
<keyword evidence="22" id="KW-0961">Cell wall biogenesis/degradation</keyword>
<dbReference type="EC" id="2.4.99.28" evidence="24"/>
<dbReference type="InterPro" id="IPR012338">
    <property type="entry name" value="Beta-lactam/transpept-like"/>
</dbReference>
<evidence type="ECO:0000256" key="6">
    <source>
        <dbReference type="ARBA" id="ARBA00012448"/>
    </source>
</evidence>
<comment type="subcellular location">
    <subcellularLocation>
        <location evidence="2">Cell membrane</location>
        <topology evidence="2">Single-pass type II membrane protein</topology>
    </subcellularLocation>
</comment>
<evidence type="ECO:0000256" key="8">
    <source>
        <dbReference type="ARBA" id="ARBA00022475"/>
    </source>
</evidence>
<dbReference type="GO" id="GO:0046677">
    <property type="term" value="P:response to antibiotic"/>
    <property type="evidence" value="ECO:0007669"/>
    <property type="project" value="UniProtKB-KW"/>
</dbReference>
<evidence type="ECO:0000256" key="10">
    <source>
        <dbReference type="ARBA" id="ARBA00022670"/>
    </source>
</evidence>
<dbReference type="GO" id="GO:0009252">
    <property type="term" value="P:peptidoglycan biosynthetic process"/>
    <property type="evidence" value="ECO:0007669"/>
    <property type="project" value="UniProtKB-KW"/>
</dbReference>
<evidence type="ECO:0000256" key="15">
    <source>
        <dbReference type="ARBA" id="ARBA00022960"/>
    </source>
</evidence>
<dbReference type="GO" id="GO:0009002">
    <property type="term" value="F:serine-type D-Ala-D-Ala carboxypeptidase activity"/>
    <property type="evidence" value="ECO:0007669"/>
    <property type="project" value="UniProtKB-EC"/>
</dbReference>
<dbReference type="Pfam" id="PF00905">
    <property type="entry name" value="Transpeptidase"/>
    <property type="match status" value="1"/>
</dbReference>
<keyword evidence="19" id="KW-0472">Membrane</keyword>
<evidence type="ECO:0000256" key="24">
    <source>
        <dbReference type="ARBA" id="ARBA00044770"/>
    </source>
</evidence>
<protein>
    <recommendedName>
        <fullName evidence="7">Penicillin-binding protein 1A</fullName>
        <ecNumber evidence="24">2.4.99.28</ecNumber>
        <ecNumber evidence="6">3.4.16.4</ecNumber>
    </recommendedName>
</protein>
<dbReference type="InterPro" id="IPR050396">
    <property type="entry name" value="Glycosyltr_51/Transpeptidase"/>
</dbReference>
<dbReference type="Proteomes" id="UP000824025">
    <property type="component" value="Unassembled WGS sequence"/>
</dbReference>
<evidence type="ECO:0000256" key="20">
    <source>
        <dbReference type="ARBA" id="ARBA00023251"/>
    </source>
</evidence>
<evidence type="ECO:0000256" key="21">
    <source>
        <dbReference type="ARBA" id="ARBA00023268"/>
    </source>
</evidence>
<dbReference type="FunFam" id="1.10.3810.10:FF:000001">
    <property type="entry name" value="Penicillin-binding protein 1A"/>
    <property type="match status" value="1"/>
</dbReference>
<reference evidence="30" key="1">
    <citation type="journal article" date="2021" name="PeerJ">
        <title>Extensive microbial diversity within the chicken gut microbiome revealed by metagenomics and culture.</title>
        <authorList>
            <person name="Gilroy R."/>
            <person name="Ravi A."/>
            <person name="Getino M."/>
            <person name="Pursley I."/>
            <person name="Horton D.L."/>
            <person name="Alikhan N.F."/>
            <person name="Baker D."/>
            <person name="Gharbi K."/>
            <person name="Hall N."/>
            <person name="Watson M."/>
            <person name="Adriaenssens E.M."/>
            <person name="Foster-Nyarko E."/>
            <person name="Jarju S."/>
            <person name="Secka A."/>
            <person name="Antonio M."/>
            <person name="Oren A."/>
            <person name="Chaudhuri R.R."/>
            <person name="La Ragione R."/>
            <person name="Hildebrand F."/>
            <person name="Pallen M.J."/>
        </authorList>
    </citation>
    <scope>NUCLEOTIDE SEQUENCE</scope>
    <source>
        <strain evidence="30">CHK192-19661</strain>
    </source>
</reference>
<keyword evidence="16" id="KW-0735">Signal-anchor</keyword>
<dbReference type="GO" id="GO:0008658">
    <property type="term" value="F:penicillin binding"/>
    <property type="evidence" value="ECO:0007669"/>
    <property type="project" value="InterPro"/>
</dbReference>
<comment type="similarity">
    <text evidence="5">In the N-terminal section; belongs to the glycosyltransferase 51 family.</text>
</comment>
<keyword evidence="8" id="KW-1003">Cell membrane</keyword>
<sequence>MKIFAKIAAATLISLIALAAAGAVFYITVTADARLQAEKLTPAAEGYAVYDAADTFIAELSPRGGHKSVKGADLPAHVRDAFICAEDKNFYSHGGLDYKGIARAMLANLRARSFRQGGSTISQQLVKNTQLTSEKTLIRKLREIKLTRQLEKRYSKDQILEMYLNTIYFGHACYGIAGASEFYFGKDAKDLTAAEGAMLAAVIRSPNNYSPFVNPEICLRARNNVLRRMRDLGKLSAPEYDRAVSADLPQRREEAISAQSYLEAVRAELEQLPVYSPYKFLSGCKIYTYMDARMQEYAENLHTDADRSGKSILIADNASRGVSAWSSTEGTVRSQPGSTLKPFIYAEAIEEGLLSPCSPLLDEQTDFNGYTPSDYKDRYSGWVSARTALAQSMNVPAVKVLNMLGTERGARALRSLGLTVKREDENLSLALGGVSEGFTLREIAGAYAALAGGGKFVPLSFIRKIEGENKTLLYERSAVPVRAFSEDTAALTIDMMQTAAKEGTAKKLSVLPFPVAAKTGTSGNDAGNTSAWTIACTALHTVGVWMGNADNSLTDITGGGLPCHYAMLLNKKLYEHGAPPAFTLPPSVTECSIDMTGYANDHIVRLAAPDQPHGTTARELFRKDFVPKENSAIYTQPHDQAVISVKGSSIYIDLCHTQYYDYEIIREDNDNNTEIYSGEIDGTFTDKTVSPGKKYRYRIRPYYIGESGARIYGEEIVTPYVMTGKAPLPDKWWNR</sequence>
<proteinExistence type="inferred from homology"/>
<comment type="similarity">
    <text evidence="4">In the C-terminal section; belongs to the transpeptidase family.</text>
</comment>
<keyword evidence="12" id="KW-0808">Transferase</keyword>
<evidence type="ECO:0000259" key="29">
    <source>
        <dbReference type="Pfam" id="PF00912"/>
    </source>
</evidence>
<dbReference type="GO" id="GO:0071555">
    <property type="term" value="P:cell wall organization"/>
    <property type="evidence" value="ECO:0007669"/>
    <property type="project" value="UniProtKB-KW"/>
</dbReference>
<comment type="catalytic activity">
    <reaction evidence="23">
        <text>Preferential cleavage: (Ac)2-L-Lys-D-Ala-|-D-Ala. Also transpeptidation of peptidyl-alanyl moieties that are N-acyl substituents of D-alanine.</text>
        <dbReference type="EC" id="3.4.16.4"/>
    </reaction>
</comment>
<dbReference type="Gene3D" id="3.40.710.10">
    <property type="entry name" value="DD-peptidase/beta-lactamase superfamily"/>
    <property type="match status" value="1"/>
</dbReference>
<evidence type="ECO:0000256" key="22">
    <source>
        <dbReference type="ARBA" id="ARBA00023316"/>
    </source>
</evidence>
<keyword evidence="17" id="KW-0573">Peptidoglycan synthesis</keyword>
<evidence type="ECO:0000256" key="25">
    <source>
        <dbReference type="ARBA" id="ARBA00049902"/>
    </source>
</evidence>
<dbReference type="InterPro" id="IPR001460">
    <property type="entry name" value="PCN-bd_Tpept"/>
</dbReference>
<evidence type="ECO:0000256" key="1">
    <source>
        <dbReference type="ARBA" id="ARBA00002624"/>
    </source>
</evidence>
<evidence type="ECO:0000256" key="27">
    <source>
        <dbReference type="SAM" id="SignalP"/>
    </source>
</evidence>
<evidence type="ECO:0000256" key="23">
    <source>
        <dbReference type="ARBA" id="ARBA00034000"/>
    </source>
</evidence>
<comment type="caution">
    <text evidence="30">The sequence shown here is derived from an EMBL/GenBank/DDBJ whole genome shotgun (WGS) entry which is preliminary data.</text>
</comment>
<dbReference type="EMBL" id="DXCF01000004">
    <property type="protein sequence ID" value="HIZ09096.1"/>
    <property type="molecule type" value="Genomic_DNA"/>
</dbReference>
<gene>
    <name evidence="30" type="ORF">H9726_01280</name>
</gene>
<feature type="domain" description="Penicillin-binding protein transpeptidase" evidence="28">
    <location>
        <begin position="324"/>
        <end position="527"/>
    </location>
</feature>
<dbReference type="PANTHER" id="PTHR32282:SF11">
    <property type="entry name" value="PENICILLIN-BINDING PROTEIN 1B"/>
    <property type="match status" value="1"/>
</dbReference>
<keyword evidence="11" id="KW-0328">Glycosyltransferase</keyword>
<evidence type="ECO:0000256" key="9">
    <source>
        <dbReference type="ARBA" id="ARBA00022645"/>
    </source>
</evidence>
<evidence type="ECO:0000256" key="18">
    <source>
        <dbReference type="ARBA" id="ARBA00022989"/>
    </source>
</evidence>
<dbReference type="Pfam" id="PF00912">
    <property type="entry name" value="Transgly"/>
    <property type="match status" value="1"/>
</dbReference>
<evidence type="ECO:0000256" key="4">
    <source>
        <dbReference type="ARBA" id="ARBA00007090"/>
    </source>
</evidence>
<evidence type="ECO:0000256" key="7">
    <source>
        <dbReference type="ARBA" id="ARBA00018638"/>
    </source>
</evidence>
<dbReference type="EC" id="3.4.16.4" evidence="6"/>
<organism evidence="30 31">
    <name type="scientific">Candidatus Borkfalkia avicola</name>
    <dbReference type="NCBI Taxonomy" id="2838503"/>
    <lineage>
        <taxon>Bacteria</taxon>
        <taxon>Bacillati</taxon>
        <taxon>Bacillota</taxon>
        <taxon>Clostridia</taxon>
        <taxon>Christensenellales</taxon>
        <taxon>Christensenellaceae</taxon>
        <taxon>Candidatus Borkfalkia</taxon>
    </lineage>
</organism>
<keyword evidence="18" id="KW-1133">Transmembrane helix</keyword>
<evidence type="ECO:0000256" key="12">
    <source>
        <dbReference type="ARBA" id="ARBA00022679"/>
    </source>
</evidence>
<evidence type="ECO:0000256" key="26">
    <source>
        <dbReference type="ARBA" id="ARBA00060592"/>
    </source>
</evidence>
<evidence type="ECO:0000256" key="3">
    <source>
        <dbReference type="ARBA" id="ARBA00004752"/>
    </source>
</evidence>
<keyword evidence="10" id="KW-0645">Protease</keyword>
<evidence type="ECO:0000256" key="2">
    <source>
        <dbReference type="ARBA" id="ARBA00004401"/>
    </source>
</evidence>
<keyword evidence="21" id="KW-0511">Multifunctional enzyme</keyword>
<comment type="catalytic activity">
    <reaction evidence="25">
        <text>[GlcNAc-(1-&gt;4)-Mur2Ac(oyl-L-Ala-gamma-D-Glu-L-Lys-D-Ala-D-Ala)](n)-di-trans,octa-cis-undecaprenyl diphosphate + beta-D-GlcNAc-(1-&gt;4)-Mur2Ac(oyl-L-Ala-gamma-D-Glu-L-Lys-D-Ala-D-Ala)-di-trans,octa-cis-undecaprenyl diphosphate = [GlcNAc-(1-&gt;4)-Mur2Ac(oyl-L-Ala-gamma-D-Glu-L-Lys-D-Ala-D-Ala)](n+1)-di-trans,octa-cis-undecaprenyl diphosphate + di-trans,octa-cis-undecaprenyl diphosphate + H(+)</text>
        <dbReference type="Rhea" id="RHEA:23708"/>
        <dbReference type="Rhea" id="RHEA-COMP:9602"/>
        <dbReference type="Rhea" id="RHEA-COMP:9603"/>
        <dbReference type="ChEBI" id="CHEBI:15378"/>
        <dbReference type="ChEBI" id="CHEBI:58405"/>
        <dbReference type="ChEBI" id="CHEBI:60033"/>
        <dbReference type="ChEBI" id="CHEBI:78435"/>
        <dbReference type="EC" id="2.4.99.28"/>
    </reaction>
</comment>
<dbReference type="GO" id="GO:0006508">
    <property type="term" value="P:proteolysis"/>
    <property type="evidence" value="ECO:0007669"/>
    <property type="project" value="UniProtKB-KW"/>
</dbReference>
<feature type="signal peptide" evidence="27">
    <location>
        <begin position="1"/>
        <end position="19"/>
    </location>
</feature>
<keyword evidence="15" id="KW-0133">Cell shape</keyword>
<keyword evidence="27" id="KW-0732">Signal</keyword>
<dbReference type="InterPro" id="IPR036950">
    <property type="entry name" value="PBP_transglycosylase"/>
</dbReference>
<evidence type="ECO:0000256" key="5">
    <source>
        <dbReference type="ARBA" id="ARBA00007739"/>
    </source>
</evidence>
<evidence type="ECO:0000256" key="16">
    <source>
        <dbReference type="ARBA" id="ARBA00022968"/>
    </source>
</evidence>
<feature type="domain" description="Glycosyl transferase family 51" evidence="29">
    <location>
        <begin position="64"/>
        <end position="229"/>
    </location>
</feature>
<dbReference type="SUPFAM" id="SSF53955">
    <property type="entry name" value="Lysozyme-like"/>
    <property type="match status" value="1"/>
</dbReference>
<dbReference type="AlphaFoldDB" id="A0A9D2D621"/>
<dbReference type="GO" id="GO:0005886">
    <property type="term" value="C:plasma membrane"/>
    <property type="evidence" value="ECO:0007669"/>
    <property type="project" value="UniProtKB-SubCell"/>
</dbReference>
<evidence type="ECO:0000313" key="31">
    <source>
        <dbReference type="Proteomes" id="UP000824025"/>
    </source>
</evidence>
<dbReference type="PANTHER" id="PTHR32282">
    <property type="entry name" value="BINDING PROTEIN TRANSPEPTIDASE, PUTATIVE-RELATED"/>
    <property type="match status" value="1"/>
</dbReference>
<evidence type="ECO:0000256" key="11">
    <source>
        <dbReference type="ARBA" id="ARBA00022676"/>
    </source>
</evidence>